<comment type="cofactor">
    <cofactor evidence="2">
        <name>FAD</name>
        <dbReference type="ChEBI" id="CHEBI:57692"/>
    </cofactor>
</comment>
<dbReference type="GO" id="GO:0003955">
    <property type="term" value="F:NAD(P)H dehydrogenase (quinone) activity"/>
    <property type="evidence" value="ECO:0007669"/>
    <property type="project" value="TreeGrafter"/>
</dbReference>
<comment type="function">
    <text evidence="14">The enzyme apparently serves as a quinone reductase in connection with conjugation reactions of hydroquinones involved in detoxification pathways as well as in biosynthetic processes such as the vitamin K-dependent gamma-carboxylation of glutamate residues in prothrombin synthesis.</text>
</comment>
<evidence type="ECO:0000256" key="10">
    <source>
        <dbReference type="ARBA" id="ARBA00022827"/>
    </source>
</evidence>
<name>A0A8C8T0W9_9SAUR</name>
<evidence type="ECO:0000256" key="18">
    <source>
        <dbReference type="ARBA" id="ARBA00077696"/>
    </source>
</evidence>
<evidence type="ECO:0000256" key="4">
    <source>
        <dbReference type="ARBA" id="ARBA00006252"/>
    </source>
</evidence>
<evidence type="ECO:0000256" key="16">
    <source>
        <dbReference type="ARBA" id="ARBA00073982"/>
    </source>
</evidence>
<evidence type="ECO:0000256" key="7">
    <source>
        <dbReference type="ARBA" id="ARBA00022553"/>
    </source>
</evidence>
<evidence type="ECO:0000256" key="19">
    <source>
        <dbReference type="ARBA" id="ARBA00083661"/>
    </source>
</evidence>
<accession>A0A8C8T0W9</accession>
<evidence type="ECO:0000313" key="22">
    <source>
        <dbReference type="Proteomes" id="UP000694393"/>
    </source>
</evidence>
<keyword evidence="8" id="KW-0285">Flavoprotein</keyword>
<sequence length="230" mass="26612">MSGRNVLIIYAHQEPKSLNGSLKNIAVEELSKQGCIVTVSDLYAMHFEPRATRNDIIGCLHNSEQFNYGVESWEAYKNKCLASDLTEEQRKVQEAELVIFQFPLYWFSMPAIMKGWMDRVLVQGFAYNFPQCYDDGLLKNKLALLSFTTGGNEEVFSKGGVSGDIRYLMWPMQHGIMHFCGFKVLAPQICFAPEHVSQERREEMLTSWAQRLKTIWEEKPINCTPEWYFK</sequence>
<evidence type="ECO:0000256" key="6">
    <source>
        <dbReference type="ARBA" id="ARBA00022490"/>
    </source>
</evidence>
<evidence type="ECO:0000313" key="21">
    <source>
        <dbReference type="Ensembl" id="ENSPCEP00000026507.1"/>
    </source>
</evidence>
<dbReference type="EC" id="1.10.5.1" evidence="15"/>
<proteinExistence type="inferred from homology"/>
<comment type="similarity">
    <text evidence="4">Belongs to the NAD(P)H dehydrogenase (quinone) family.</text>
</comment>
<keyword evidence="11" id="KW-0862">Zinc</keyword>
<evidence type="ECO:0000256" key="11">
    <source>
        <dbReference type="ARBA" id="ARBA00022833"/>
    </source>
</evidence>
<dbReference type="GO" id="GO:0046872">
    <property type="term" value="F:metal ion binding"/>
    <property type="evidence" value="ECO:0007669"/>
    <property type="project" value="UniProtKB-KW"/>
</dbReference>
<evidence type="ECO:0000256" key="17">
    <source>
        <dbReference type="ARBA" id="ARBA00077622"/>
    </source>
</evidence>
<evidence type="ECO:0000256" key="1">
    <source>
        <dbReference type="ARBA" id="ARBA00001947"/>
    </source>
</evidence>
<dbReference type="Gene3D" id="3.40.50.360">
    <property type="match status" value="1"/>
</dbReference>
<evidence type="ECO:0000259" key="20">
    <source>
        <dbReference type="Pfam" id="PF02525"/>
    </source>
</evidence>
<dbReference type="GO" id="GO:0005829">
    <property type="term" value="C:cytosol"/>
    <property type="evidence" value="ECO:0007669"/>
    <property type="project" value="TreeGrafter"/>
</dbReference>
<dbReference type="FunFam" id="3.40.50.360:FF:000030">
    <property type="entry name" value="ribosyldihydronicotinamide dehydrogenase [quinone]"/>
    <property type="match status" value="1"/>
</dbReference>
<feature type="domain" description="Flavodoxin-like fold" evidence="20">
    <location>
        <begin position="5"/>
        <end position="212"/>
    </location>
</feature>
<evidence type="ECO:0000256" key="14">
    <source>
        <dbReference type="ARBA" id="ARBA00054856"/>
    </source>
</evidence>
<evidence type="ECO:0000256" key="9">
    <source>
        <dbReference type="ARBA" id="ARBA00022723"/>
    </source>
</evidence>
<organism evidence="21 22">
    <name type="scientific">Pelusios castaneus</name>
    <name type="common">West African mud turtle</name>
    <dbReference type="NCBI Taxonomy" id="367368"/>
    <lineage>
        <taxon>Eukaryota</taxon>
        <taxon>Metazoa</taxon>
        <taxon>Chordata</taxon>
        <taxon>Craniata</taxon>
        <taxon>Vertebrata</taxon>
        <taxon>Euteleostomi</taxon>
        <taxon>Archelosauria</taxon>
        <taxon>Testudinata</taxon>
        <taxon>Testudines</taxon>
        <taxon>Pleurodira</taxon>
        <taxon>Pelomedusidae</taxon>
        <taxon>Pelusios</taxon>
    </lineage>
</organism>
<reference evidence="21" key="2">
    <citation type="submission" date="2025-09" db="UniProtKB">
        <authorList>
            <consortium name="Ensembl"/>
        </authorList>
    </citation>
    <scope>IDENTIFICATION</scope>
</reference>
<dbReference type="Proteomes" id="UP000694393">
    <property type="component" value="Unplaced"/>
</dbReference>
<dbReference type="GO" id="GO:0001512">
    <property type="term" value="F:dihydronicotinamide riboside quinone reductase activity"/>
    <property type="evidence" value="ECO:0007669"/>
    <property type="project" value="UniProtKB-EC"/>
</dbReference>
<dbReference type="Ensembl" id="ENSPCET00000027390.1">
    <property type="protein sequence ID" value="ENSPCEP00000026507.1"/>
    <property type="gene ID" value="ENSPCEG00000019863.1"/>
</dbReference>
<comment type="subcellular location">
    <subcellularLocation>
        <location evidence="3">Cytoplasm</location>
    </subcellularLocation>
</comment>
<keyword evidence="7" id="KW-0597">Phosphoprotein</keyword>
<keyword evidence="22" id="KW-1185">Reference proteome</keyword>
<dbReference type="SUPFAM" id="SSF52218">
    <property type="entry name" value="Flavoproteins"/>
    <property type="match status" value="1"/>
</dbReference>
<evidence type="ECO:0000256" key="13">
    <source>
        <dbReference type="ARBA" id="ARBA00052759"/>
    </source>
</evidence>
<comment type="catalytic activity">
    <reaction evidence="13">
        <text>1-(beta-D-ribofuranosyl)-1,4-dihydronicotinamide + a quinone + H(+) = beta-nicotinamide D-riboside + a quinol</text>
        <dbReference type="Rhea" id="RHEA:12364"/>
        <dbReference type="ChEBI" id="CHEBI:15378"/>
        <dbReference type="ChEBI" id="CHEBI:15927"/>
        <dbReference type="ChEBI" id="CHEBI:24646"/>
        <dbReference type="ChEBI" id="CHEBI:55458"/>
        <dbReference type="ChEBI" id="CHEBI:132124"/>
        <dbReference type="EC" id="1.10.5.1"/>
    </reaction>
</comment>
<evidence type="ECO:0000256" key="12">
    <source>
        <dbReference type="ARBA" id="ARBA00023002"/>
    </source>
</evidence>
<dbReference type="InterPro" id="IPR029039">
    <property type="entry name" value="Flavoprotein-like_sf"/>
</dbReference>
<dbReference type="Pfam" id="PF02525">
    <property type="entry name" value="Flavodoxin_2"/>
    <property type="match status" value="1"/>
</dbReference>
<dbReference type="AlphaFoldDB" id="A0A8C8T0W9"/>
<dbReference type="InterPro" id="IPR051545">
    <property type="entry name" value="NAD(P)H_dehydrogenase_qn"/>
</dbReference>
<evidence type="ECO:0000256" key="3">
    <source>
        <dbReference type="ARBA" id="ARBA00004496"/>
    </source>
</evidence>
<keyword evidence="12" id="KW-0560">Oxidoreductase</keyword>
<reference evidence="21" key="1">
    <citation type="submission" date="2025-08" db="UniProtKB">
        <authorList>
            <consortium name="Ensembl"/>
        </authorList>
    </citation>
    <scope>IDENTIFICATION</scope>
</reference>
<keyword evidence="10" id="KW-0274">FAD</keyword>
<comment type="subunit">
    <text evidence="5">Homodimer.</text>
</comment>
<evidence type="ECO:0000256" key="15">
    <source>
        <dbReference type="ARBA" id="ARBA00066401"/>
    </source>
</evidence>
<dbReference type="InterPro" id="IPR003680">
    <property type="entry name" value="Flavodoxin_fold"/>
</dbReference>
<dbReference type="PANTHER" id="PTHR10204">
    <property type="entry name" value="NAD P H OXIDOREDUCTASE-RELATED"/>
    <property type="match status" value="1"/>
</dbReference>
<keyword evidence="9" id="KW-0479">Metal-binding</keyword>
<comment type="cofactor">
    <cofactor evidence="1">
        <name>Zn(2+)</name>
        <dbReference type="ChEBI" id="CHEBI:29105"/>
    </cofactor>
</comment>
<evidence type="ECO:0000256" key="8">
    <source>
        <dbReference type="ARBA" id="ARBA00022630"/>
    </source>
</evidence>
<keyword evidence="6" id="KW-0963">Cytoplasm</keyword>
<protein>
    <recommendedName>
        <fullName evidence="16">Ribosyldihydronicotinamide dehydrogenase [quinone]</fullName>
        <ecNumber evidence="15">1.10.5.1</ecNumber>
    </recommendedName>
    <alternativeName>
        <fullName evidence="19">NRH dehydrogenase [quinone] 2</fullName>
    </alternativeName>
    <alternativeName>
        <fullName evidence="18">NRH:quinone oxidoreductase 2</fullName>
    </alternativeName>
    <alternativeName>
        <fullName evidence="17">Quinone reductase 2</fullName>
    </alternativeName>
</protein>
<evidence type="ECO:0000256" key="2">
    <source>
        <dbReference type="ARBA" id="ARBA00001974"/>
    </source>
</evidence>
<evidence type="ECO:0000256" key="5">
    <source>
        <dbReference type="ARBA" id="ARBA00011738"/>
    </source>
</evidence>
<dbReference type="PANTHER" id="PTHR10204:SF33">
    <property type="entry name" value="RIBOSYLDIHYDRONICOTINAMIDE DEHYDROGENASE [QUINONE]"/>
    <property type="match status" value="1"/>
</dbReference>